<protein>
    <submittedName>
        <fullName evidence="3">Uncharacterized protein LOC109126617</fullName>
    </submittedName>
</protein>
<feature type="signal peptide" evidence="1">
    <location>
        <begin position="1"/>
        <end position="19"/>
    </location>
</feature>
<keyword evidence="1" id="KW-0732">Signal</keyword>
<name>A0ABM1QGI2_CAMSA</name>
<reference evidence="2" key="1">
    <citation type="journal article" date="2014" name="Nat. Commun.">
        <title>The emerging biofuel crop Camelina sativa retains a highly undifferentiated hexaploid genome structure.</title>
        <authorList>
            <person name="Kagale S."/>
            <person name="Koh C."/>
            <person name="Nixon J."/>
            <person name="Bollina V."/>
            <person name="Clarke W.E."/>
            <person name="Tuteja R."/>
            <person name="Spillane C."/>
            <person name="Robinson S.J."/>
            <person name="Links M.G."/>
            <person name="Clarke C."/>
            <person name="Higgins E.E."/>
            <person name="Huebert T."/>
            <person name="Sharpe A.G."/>
            <person name="Parkin I.A."/>
        </authorList>
    </citation>
    <scope>NUCLEOTIDE SEQUENCE [LARGE SCALE GENOMIC DNA]</scope>
    <source>
        <strain evidence="2">cv. DH55</strain>
    </source>
</reference>
<reference evidence="3" key="2">
    <citation type="submission" date="2025-08" db="UniProtKB">
        <authorList>
            <consortium name="RefSeq"/>
        </authorList>
    </citation>
    <scope>IDENTIFICATION</scope>
    <source>
        <tissue evidence="3">Leaf</tissue>
    </source>
</reference>
<organism evidence="2 3">
    <name type="scientific">Camelina sativa</name>
    <name type="common">False flax</name>
    <name type="synonym">Myagrum sativum</name>
    <dbReference type="NCBI Taxonomy" id="90675"/>
    <lineage>
        <taxon>Eukaryota</taxon>
        <taxon>Viridiplantae</taxon>
        <taxon>Streptophyta</taxon>
        <taxon>Embryophyta</taxon>
        <taxon>Tracheophyta</taxon>
        <taxon>Spermatophyta</taxon>
        <taxon>Magnoliopsida</taxon>
        <taxon>eudicotyledons</taxon>
        <taxon>Gunneridae</taxon>
        <taxon>Pentapetalae</taxon>
        <taxon>rosids</taxon>
        <taxon>malvids</taxon>
        <taxon>Brassicales</taxon>
        <taxon>Brassicaceae</taxon>
        <taxon>Camelineae</taxon>
        <taxon>Camelina</taxon>
    </lineage>
</organism>
<evidence type="ECO:0000313" key="3">
    <source>
        <dbReference type="RefSeq" id="XP_019085870.1"/>
    </source>
</evidence>
<evidence type="ECO:0000256" key="1">
    <source>
        <dbReference type="SAM" id="SignalP"/>
    </source>
</evidence>
<dbReference type="RefSeq" id="XP_019085870.1">
    <property type="nucleotide sequence ID" value="XM_019230325.1"/>
</dbReference>
<gene>
    <name evidence="3" type="primary">LOC109126617</name>
</gene>
<proteinExistence type="predicted"/>
<dbReference type="Proteomes" id="UP000694864">
    <property type="component" value="Chromosome 9"/>
</dbReference>
<evidence type="ECO:0000313" key="2">
    <source>
        <dbReference type="Proteomes" id="UP000694864"/>
    </source>
</evidence>
<accession>A0ABM1QGI2</accession>
<sequence length="81" mass="9296">MRVMWKFIIVMYFIALVGSRGTGAATARLRMKNEDIGRRFALHNKLQRGPVPPSQPSLCHNKLKPFSRSKVYYSHTYVACP</sequence>
<keyword evidence="2" id="KW-1185">Reference proteome</keyword>
<feature type="chain" id="PRO_5046963818" evidence="1">
    <location>
        <begin position="20"/>
        <end position="81"/>
    </location>
</feature>
<dbReference type="GeneID" id="109126617"/>